<dbReference type="InterPro" id="IPR028992">
    <property type="entry name" value="Hedgehog/Intein_dom"/>
</dbReference>
<dbReference type="EMBL" id="FQZQ01000011">
    <property type="protein sequence ID" value="SHJ66954.1"/>
    <property type="molecule type" value="Genomic_DNA"/>
</dbReference>
<dbReference type="Pfam" id="PF13403">
    <property type="entry name" value="Hint_2"/>
    <property type="match status" value="1"/>
</dbReference>
<dbReference type="InterPro" id="IPR036844">
    <property type="entry name" value="Hint_dom_sf"/>
</dbReference>
<evidence type="ECO:0000313" key="3">
    <source>
        <dbReference type="Proteomes" id="UP000183982"/>
    </source>
</evidence>
<sequence>MSTPPTPSANPSQRLPVYRAEQLRVTDGANLGDCLSYADELVPDDVYELRYGAEVQSLFFEVGDGSHYRISDEGGLGVAGASLVADSVLTVMPPTGETVEILVLVEVDSEGHVVQIYAAPLAPLNEKTPYSLVGLDRQTARLRMAQMACVSFTRGTRITLASGKQCPIEDLKTGDRVLTRDDGAQEVRWIGSLTMRAVGEFAPILITAGTLNNTGDLMVSPDHRLFIYQRRDRIGAGRSELLVRARHLVNGDTVKNVEGGFVDYFQLLFDTHQIIFAEGISAETMQADQRTRPVLPADIKQALQQPGPGQISDRHQAFEVNEKLLSRPDAADLLRRASTK</sequence>
<dbReference type="Gene3D" id="2.170.16.10">
    <property type="entry name" value="Hedgehog/Intein (Hint) domain"/>
    <property type="match status" value="1"/>
</dbReference>
<accession>A0A1M6L740</accession>
<dbReference type="AlphaFoldDB" id="A0A1M6L740"/>
<dbReference type="OrthoDB" id="6305173at2"/>
<reference evidence="3" key="1">
    <citation type="submission" date="2016-11" db="EMBL/GenBank/DDBJ databases">
        <authorList>
            <person name="Varghese N."/>
            <person name="Submissions S."/>
        </authorList>
    </citation>
    <scope>NUCLEOTIDE SEQUENCE [LARGE SCALE GENOMIC DNA]</scope>
    <source>
        <strain evidence="3">DSM 100564</strain>
    </source>
</reference>
<dbReference type="RefSeq" id="WP_073252586.1">
    <property type="nucleotide sequence ID" value="NZ_FQZQ01000011.1"/>
</dbReference>
<dbReference type="Proteomes" id="UP000183982">
    <property type="component" value="Unassembled WGS sequence"/>
</dbReference>
<feature type="domain" description="Hedgehog/Intein (Hint)" evidence="1">
    <location>
        <begin position="151"/>
        <end position="287"/>
    </location>
</feature>
<evidence type="ECO:0000259" key="1">
    <source>
        <dbReference type="Pfam" id="PF13403"/>
    </source>
</evidence>
<proteinExistence type="predicted"/>
<gene>
    <name evidence="2" type="ORF">SAMN05444000_111101</name>
</gene>
<organism evidence="2 3">
    <name type="scientific">Shimia gijangensis</name>
    <dbReference type="NCBI Taxonomy" id="1470563"/>
    <lineage>
        <taxon>Bacteria</taxon>
        <taxon>Pseudomonadati</taxon>
        <taxon>Pseudomonadota</taxon>
        <taxon>Alphaproteobacteria</taxon>
        <taxon>Rhodobacterales</taxon>
        <taxon>Roseobacteraceae</taxon>
    </lineage>
</organism>
<name>A0A1M6L740_9RHOB</name>
<dbReference type="CDD" id="cd00081">
    <property type="entry name" value="Hint"/>
    <property type="match status" value="1"/>
</dbReference>
<keyword evidence="3" id="KW-1185">Reference proteome</keyword>
<dbReference type="STRING" id="1470563.SAMN05444000_111101"/>
<protein>
    <submittedName>
        <fullName evidence="2">Hint domain-containing protein</fullName>
    </submittedName>
</protein>
<dbReference type="SUPFAM" id="SSF51294">
    <property type="entry name" value="Hedgehog/intein (Hint) domain"/>
    <property type="match status" value="1"/>
</dbReference>
<evidence type="ECO:0000313" key="2">
    <source>
        <dbReference type="EMBL" id="SHJ66954.1"/>
    </source>
</evidence>